<dbReference type="SUPFAM" id="SSF51126">
    <property type="entry name" value="Pectin lyase-like"/>
    <property type="match status" value="1"/>
</dbReference>
<sequence length="508" mass="55741">MPLFLQNKHLPLIAITAVTVMAFTVVHSVQWDSKFVQADKNGKLTYTPDEKGNIIPDFSRVGYYQGDKAIPDLPVVVTISPSEDAARKIQAAINELAAKAADKNGFRGAILLKKGTYQIPATLQVSAGGIVLRGEGDTENGTKLVATAATQKPLIAFTGSGSPKPIGARIKITDNYVPVGSFSFTVSDAKGLQAGDAIILNRPGTDKWITDTKMNQIEGRNGTKQWQANEYNLEFERVITQIQGNKVFIDNPVVQALDAQYGGGEIYKYSFEGRIREIGVENLYLESVYTSDTAENHAWDAIAINKAEQGWVRNVTSRYFAYACVNLGDDARYITVKDSKCLDAKSVITGGRRYSFNNNGQCNLFMNCHATDGRHDYVTGSKTLGPNVFYNCTAKKTHADIGPHHRWAVGTLYDNITTDGEINVQDRGNYGSGHGWAGVTQVLWNCTVKRAAVQSPWASGKNYNIGMKGDKYPGRFKDRPDGEWEGQNKEGLQPASLYMAQLKARQGK</sequence>
<accession>A0A3B7MF48</accession>
<dbReference type="EMBL" id="CP032157">
    <property type="protein sequence ID" value="AXY72942.1"/>
    <property type="molecule type" value="Genomic_DNA"/>
</dbReference>
<evidence type="ECO:0000256" key="1">
    <source>
        <dbReference type="SAM" id="MobiDB-lite"/>
    </source>
</evidence>
<dbReference type="KEGG" id="pseg:D3H65_02710"/>
<dbReference type="OrthoDB" id="5488826at2"/>
<feature type="compositionally biased region" description="Basic and acidic residues" evidence="1">
    <location>
        <begin position="471"/>
        <end position="488"/>
    </location>
</feature>
<evidence type="ECO:0008006" key="4">
    <source>
        <dbReference type="Google" id="ProtNLM"/>
    </source>
</evidence>
<dbReference type="Gene3D" id="2.160.20.10">
    <property type="entry name" value="Single-stranded right-handed beta-helix, Pectin lyase-like"/>
    <property type="match status" value="1"/>
</dbReference>
<dbReference type="AlphaFoldDB" id="A0A3B7MF48"/>
<dbReference type="RefSeq" id="WP_119048780.1">
    <property type="nucleotide sequence ID" value="NZ_CP032157.1"/>
</dbReference>
<dbReference type="InterPro" id="IPR011050">
    <property type="entry name" value="Pectin_lyase_fold/virulence"/>
</dbReference>
<dbReference type="Proteomes" id="UP000263900">
    <property type="component" value="Chromosome"/>
</dbReference>
<name>A0A3B7MF48_9BACT</name>
<evidence type="ECO:0000313" key="2">
    <source>
        <dbReference type="EMBL" id="AXY72942.1"/>
    </source>
</evidence>
<gene>
    <name evidence="2" type="ORF">D3H65_02710</name>
</gene>
<dbReference type="InterPro" id="IPR012334">
    <property type="entry name" value="Pectin_lyas_fold"/>
</dbReference>
<proteinExistence type="predicted"/>
<organism evidence="2 3">
    <name type="scientific">Paraflavitalea soli</name>
    <dbReference type="NCBI Taxonomy" id="2315862"/>
    <lineage>
        <taxon>Bacteria</taxon>
        <taxon>Pseudomonadati</taxon>
        <taxon>Bacteroidota</taxon>
        <taxon>Chitinophagia</taxon>
        <taxon>Chitinophagales</taxon>
        <taxon>Chitinophagaceae</taxon>
        <taxon>Paraflavitalea</taxon>
    </lineage>
</organism>
<protein>
    <recommendedName>
        <fullName evidence="4">Pectate lyase</fullName>
    </recommendedName>
</protein>
<evidence type="ECO:0000313" key="3">
    <source>
        <dbReference type="Proteomes" id="UP000263900"/>
    </source>
</evidence>
<reference evidence="2 3" key="1">
    <citation type="submission" date="2018-09" db="EMBL/GenBank/DDBJ databases">
        <title>Genome sequencing of strain 6GH32-13.</title>
        <authorList>
            <person name="Weon H.-Y."/>
            <person name="Heo J."/>
            <person name="Kwon S.-W."/>
        </authorList>
    </citation>
    <scope>NUCLEOTIDE SEQUENCE [LARGE SCALE GENOMIC DNA]</scope>
    <source>
        <strain evidence="2 3">5GH32-13</strain>
    </source>
</reference>
<feature type="region of interest" description="Disordered" evidence="1">
    <location>
        <begin position="471"/>
        <end position="492"/>
    </location>
</feature>
<keyword evidence="3" id="KW-1185">Reference proteome</keyword>